<dbReference type="Proteomes" id="UP000001880">
    <property type="component" value="Chromosome"/>
</dbReference>
<dbReference type="RefSeq" id="WP_012827212.1">
    <property type="nucleotide sequence ID" value="NC_013440.1"/>
</dbReference>
<sequence>MSGTLTRGRWLGPGFGIVLGALLALAELSAAHAQSAAPSAPAAAEADGEADSDADAERILGARLGVAMGRKFTPGGMRIEGQMLQRLTELDWFEGSLGFTFGRPRSACFLDRDGALDCDYGVIDGGAVQLSGGLRRILPGQGGFVPYLRAALGVRLVRFSEDDLSGLALPLSVGLGVRARAVERFWVGVDASGEAGVVFLNRGLGTQTQLGLGITAVAEFSFD</sequence>
<dbReference type="AlphaFoldDB" id="D0LG02"/>
<dbReference type="STRING" id="502025.Hoch_2059"/>
<evidence type="ECO:0008006" key="3">
    <source>
        <dbReference type="Google" id="ProtNLM"/>
    </source>
</evidence>
<protein>
    <recommendedName>
        <fullName evidence="3">Outer membrane protein beta-barrel domain-containing protein</fullName>
    </recommendedName>
</protein>
<gene>
    <name evidence="1" type="ordered locus">Hoch_2059</name>
</gene>
<accession>D0LG02</accession>
<dbReference type="KEGG" id="hoh:Hoch_2059"/>
<dbReference type="EMBL" id="CP001804">
    <property type="protein sequence ID" value="ACY14604.1"/>
    <property type="molecule type" value="Genomic_DNA"/>
</dbReference>
<proteinExistence type="predicted"/>
<reference evidence="1 2" key="1">
    <citation type="journal article" date="2010" name="Stand. Genomic Sci.">
        <title>Complete genome sequence of Haliangium ochraceum type strain (SMP-2).</title>
        <authorList>
            <consortium name="US DOE Joint Genome Institute (JGI-PGF)"/>
            <person name="Ivanova N."/>
            <person name="Daum C."/>
            <person name="Lang E."/>
            <person name="Abt B."/>
            <person name="Kopitz M."/>
            <person name="Saunders E."/>
            <person name="Lapidus A."/>
            <person name="Lucas S."/>
            <person name="Glavina Del Rio T."/>
            <person name="Nolan M."/>
            <person name="Tice H."/>
            <person name="Copeland A."/>
            <person name="Cheng J.F."/>
            <person name="Chen F."/>
            <person name="Bruce D."/>
            <person name="Goodwin L."/>
            <person name="Pitluck S."/>
            <person name="Mavromatis K."/>
            <person name="Pati A."/>
            <person name="Mikhailova N."/>
            <person name="Chen A."/>
            <person name="Palaniappan K."/>
            <person name="Land M."/>
            <person name="Hauser L."/>
            <person name="Chang Y.J."/>
            <person name="Jeffries C.D."/>
            <person name="Detter J.C."/>
            <person name="Brettin T."/>
            <person name="Rohde M."/>
            <person name="Goker M."/>
            <person name="Bristow J."/>
            <person name="Markowitz V."/>
            <person name="Eisen J.A."/>
            <person name="Hugenholtz P."/>
            <person name="Kyrpides N.C."/>
            <person name="Klenk H.P."/>
        </authorList>
    </citation>
    <scope>NUCLEOTIDE SEQUENCE [LARGE SCALE GENOMIC DNA]</scope>
    <source>
        <strain evidence="2">DSM 14365 / CIP 107738 / JCM 11303 / AJ 13395 / SMP-2</strain>
    </source>
</reference>
<dbReference type="HOGENOM" id="CLU_1238778_0_0_7"/>
<name>D0LG02_HALO1</name>
<organism evidence="1 2">
    <name type="scientific">Haliangium ochraceum (strain DSM 14365 / JCM 11303 / SMP-2)</name>
    <dbReference type="NCBI Taxonomy" id="502025"/>
    <lineage>
        <taxon>Bacteria</taxon>
        <taxon>Pseudomonadati</taxon>
        <taxon>Myxococcota</taxon>
        <taxon>Polyangia</taxon>
        <taxon>Haliangiales</taxon>
        <taxon>Kofleriaceae</taxon>
        <taxon>Haliangium</taxon>
    </lineage>
</organism>
<keyword evidence="2" id="KW-1185">Reference proteome</keyword>
<evidence type="ECO:0000313" key="1">
    <source>
        <dbReference type="EMBL" id="ACY14604.1"/>
    </source>
</evidence>
<evidence type="ECO:0000313" key="2">
    <source>
        <dbReference type="Proteomes" id="UP000001880"/>
    </source>
</evidence>